<dbReference type="OrthoDB" id="3240817at2759"/>
<accession>A0A2H3CYS8</accession>
<evidence type="ECO:0000313" key="2">
    <source>
        <dbReference type="Proteomes" id="UP000217790"/>
    </source>
</evidence>
<gene>
    <name evidence="1" type="ORF">ARMGADRAFT_1048247</name>
</gene>
<protein>
    <submittedName>
        <fullName evidence="1">Uncharacterized protein</fullName>
    </submittedName>
</protein>
<dbReference type="OMA" id="KSWVMVF"/>
<evidence type="ECO:0000313" key="1">
    <source>
        <dbReference type="EMBL" id="PBK84342.1"/>
    </source>
</evidence>
<organism evidence="1 2">
    <name type="scientific">Armillaria gallica</name>
    <name type="common">Bulbous honey fungus</name>
    <name type="synonym">Armillaria bulbosa</name>
    <dbReference type="NCBI Taxonomy" id="47427"/>
    <lineage>
        <taxon>Eukaryota</taxon>
        <taxon>Fungi</taxon>
        <taxon>Dikarya</taxon>
        <taxon>Basidiomycota</taxon>
        <taxon>Agaricomycotina</taxon>
        <taxon>Agaricomycetes</taxon>
        <taxon>Agaricomycetidae</taxon>
        <taxon>Agaricales</taxon>
        <taxon>Marasmiineae</taxon>
        <taxon>Physalacriaceae</taxon>
        <taxon>Armillaria</taxon>
    </lineage>
</organism>
<dbReference type="Proteomes" id="UP000217790">
    <property type="component" value="Unassembled WGS sequence"/>
</dbReference>
<dbReference type="AlphaFoldDB" id="A0A2H3CYS8"/>
<name>A0A2H3CYS8_ARMGA</name>
<keyword evidence="2" id="KW-1185">Reference proteome</keyword>
<dbReference type="EMBL" id="KZ293698">
    <property type="protein sequence ID" value="PBK84342.1"/>
    <property type="molecule type" value="Genomic_DNA"/>
</dbReference>
<reference evidence="2" key="1">
    <citation type="journal article" date="2017" name="Nat. Ecol. Evol.">
        <title>Genome expansion and lineage-specific genetic innovations in the forest pathogenic fungi Armillaria.</title>
        <authorList>
            <person name="Sipos G."/>
            <person name="Prasanna A.N."/>
            <person name="Walter M.C."/>
            <person name="O'Connor E."/>
            <person name="Balint B."/>
            <person name="Krizsan K."/>
            <person name="Kiss B."/>
            <person name="Hess J."/>
            <person name="Varga T."/>
            <person name="Slot J."/>
            <person name="Riley R."/>
            <person name="Boka B."/>
            <person name="Rigling D."/>
            <person name="Barry K."/>
            <person name="Lee J."/>
            <person name="Mihaltcheva S."/>
            <person name="LaButti K."/>
            <person name="Lipzen A."/>
            <person name="Waldron R."/>
            <person name="Moloney N.M."/>
            <person name="Sperisen C."/>
            <person name="Kredics L."/>
            <person name="Vagvoelgyi C."/>
            <person name="Patrignani A."/>
            <person name="Fitzpatrick D."/>
            <person name="Nagy I."/>
            <person name="Doyle S."/>
            <person name="Anderson J.B."/>
            <person name="Grigoriev I.V."/>
            <person name="Gueldener U."/>
            <person name="Muensterkoetter M."/>
            <person name="Nagy L.G."/>
        </authorList>
    </citation>
    <scope>NUCLEOTIDE SEQUENCE [LARGE SCALE GENOMIC DNA]</scope>
    <source>
        <strain evidence="2">Ar21-2</strain>
    </source>
</reference>
<sequence length="435" mass="48081">MSYVVQAGGELSEEFRAHMGILMGDPASPTLWILFMHDFNLDPHNDDMCLGAVAIAHLEHADDLVLASSFTTKNHFSSFIQWCRANFLIVNALKSWVMVFDPLPNILPCLYLGSIQVKYQESHTYVGVTLRSSHSDIFADHYDNMAKAACKAANGVLSTRSLTGGVLPPTEGRTLYTALVDPYLISGADVILDVREQHLHSLSIVQKLVSLPPSAFAHIALMASAKLANTGHASWVADLAIVLACLPIPVQLPPVTSISQHGVNGCILSVKASMRLHLQQQIDASPRLYLLHDRLEPLEGAAPTYRALFFWHYLCVPMKKHRVALTQLILSDHCLAVKQLRRHASFFLPSILREDCLCHFCLGTMETLEHALLLCMGSDEFFADLIPLFPALPLTRVTPGTLIFTGLSINLVAKFVWEILQIFGATLMYIPIVHS</sequence>
<dbReference type="STRING" id="47427.A0A2H3CYS8"/>
<proteinExistence type="predicted"/>
<dbReference type="InParanoid" id="A0A2H3CYS8"/>